<protein>
    <recommendedName>
        <fullName evidence="2">Thiamine-monophosphate kinase</fullName>
        <shortName evidence="2">TMP kinase</shortName>
        <shortName evidence="2">Thiamine-phosphate kinase</shortName>
        <ecNumber evidence="2">2.7.4.16</ecNumber>
    </recommendedName>
</protein>
<feature type="binding site" evidence="2">
    <location>
        <position position="56"/>
    </location>
    <ligand>
        <name>Mg(2+)</name>
        <dbReference type="ChEBI" id="CHEBI:18420"/>
        <label>4</label>
    </ligand>
</feature>
<dbReference type="CDD" id="cd02194">
    <property type="entry name" value="ThiL"/>
    <property type="match status" value="1"/>
</dbReference>
<feature type="binding site" evidence="2">
    <location>
        <position position="135"/>
    </location>
    <ligand>
        <name>Mg(2+)</name>
        <dbReference type="ChEBI" id="CHEBI:18420"/>
        <label>1</label>
    </ligand>
</feature>
<dbReference type="Gene3D" id="3.90.650.10">
    <property type="entry name" value="PurM-like C-terminal domain"/>
    <property type="match status" value="1"/>
</dbReference>
<feature type="binding site" evidence="2">
    <location>
        <position position="230"/>
    </location>
    <ligand>
        <name>ATP</name>
        <dbReference type="ChEBI" id="CHEBI:30616"/>
    </ligand>
</feature>
<dbReference type="GO" id="GO:0005524">
    <property type="term" value="F:ATP binding"/>
    <property type="evidence" value="ECO:0007669"/>
    <property type="project" value="UniProtKB-UniRule"/>
</dbReference>
<comment type="miscellaneous">
    <text evidence="2">Reaction mechanism of ThiL seems to utilize a direct, inline transfer of the gamma-phosphate of ATP to TMP rather than a phosphorylated enzyme intermediate.</text>
</comment>
<dbReference type="InterPro" id="IPR036921">
    <property type="entry name" value="PurM-like_N_sf"/>
</dbReference>
<feature type="binding site" evidence="2">
    <location>
        <position position="41"/>
    </location>
    <ligand>
        <name>Mg(2+)</name>
        <dbReference type="ChEBI" id="CHEBI:18420"/>
        <label>4</label>
    </ligand>
</feature>
<feature type="binding site" evidence="2">
    <location>
        <position position="87"/>
    </location>
    <ligand>
        <name>Mg(2+)</name>
        <dbReference type="ChEBI" id="CHEBI:18420"/>
        <label>2</label>
    </ligand>
</feature>
<feature type="binding site" evidence="2">
    <location>
        <begin position="134"/>
        <end position="135"/>
    </location>
    <ligand>
        <name>ATP</name>
        <dbReference type="ChEBI" id="CHEBI:30616"/>
    </ligand>
</feature>
<reference evidence="5" key="1">
    <citation type="submission" date="2020-02" db="EMBL/GenBank/DDBJ databases">
        <authorList>
            <person name="Meier V. D."/>
        </authorList>
    </citation>
    <scope>NUCLEOTIDE SEQUENCE</scope>
    <source>
        <strain evidence="5">AVDCRST_MAG73</strain>
    </source>
</reference>
<dbReference type="NCBIfam" id="TIGR01379">
    <property type="entry name" value="thiL"/>
    <property type="match status" value="1"/>
</dbReference>
<dbReference type="InterPro" id="IPR006283">
    <property type="entry name" value="ThiL-like"/>
</dbReference>
<organism evidence="5">
    <name type="scientific">uncultured Thermomicrobiales bacterium</name>
    <dbReference type="NCBI Taxonomy" id="1645740"/>
    <lineage>
        <taxon>Bacteria</taxon>
        <taxon>Pseudomonadati</taxon>
        <taxon>Thermomicrobiota</taxon>
        <taxon>Thermomicrobia</taxon>
        <taxon>Thermomicrobiales</taxon>
        <taxon>environmental samples</taxon>
    </lineage>
</organism>
<dbReference type="InterPro" id="IPR036676">
    <property type="entry name" value="PurM-like_C_sf"/>
</dbReference>
<feature type="binding site" evidence="2">
    <location>
        <position position="231"/>
    </location>
    <ligand>
        <name>Mg(2+)</name>
        <dbReference type="ChEBI" id="CHEBI:18420"/>
        <label>5</label>
    </ligand>
</feature>
<keyword evidence="2" id="KW-0547">Nucleotide-binding</keyword>
<name>A0A6J4UU81_9BACT</name>
<evidence type="ECO:0000259" key="4">
    <source>
        <dbReference type="Pfam" id="PF02769"/>
    </source>
</evidence>
<feature type="binding site" evidence="2">
    <location>
        <position position="87"/>
    </location>
    <ligand>
        <name>Mg(2+)</name>
        <dbReference type="ChEBI" id="CHEBI:18420"/>
        <label>4</label>
    </ligand>
</feature>
<dbReference type="UniPathway" id="UPA00060">
    <property type="reaction ID" value="UER00142"/>
</dbReference>
<feature type="binding site" evidence="2">
    <location>
        <position position="338"/>
    </location>
    <ligand>
        <name>substrate</name>
    </ligand>
</feature>
<dbReference type="InterPro" id="IPR010918">
    <property type="entry name" value="PurM-like_C_dom"/>
</dbReference>
<feature type="domain" description="PurM-like C-terminal" evidence="4">
    <location>
        <begin position="165"/>
        <end position="302"/>
    </location>
</feature>
<feature type="binding site" evidence="2">
    <location>
        <position position="41"/>
    </location>
    <ligand>
        <name>Mg(2+)</name>
        <dbReference type="ChEBI" id="CHEBI:18420"/>
        <label>3</label>
    </ligand>
</feature>
<dbReference type="PANTHER" id="PTHR30270">
    <property type="entry name" value="THIAMINE-MONOPHOSPHATE KINASE"/>
    <property type="match status" value="1"/>
</dbReference>
<comment type="function">
    <text evidence="2">Catalyzes the ATP-dependent phosphorylation of thiamine-monophosphate (TMP) to form thiamine-pyrophosphate (TPP), the active form of vitamin B1.</text>
</comment>
<evidence type="ECO:0000259" key="3">
    <source>
        <dbReference type="Pfam" id="PF00586"/>
    </source>
</evidence>
<dbReference type="GO" id="GO:0009030">
    <property type="term" value="F:thiamine-phosphate kinase activity"/>
    <property type="evidence" value="ECO:0007669"/>
    <property type="project" value="UniProtKB-UniRule"/>
</dbReference>
<feature type="binding site" evidence="2">
    <location>
        <position position="87"/>
    </location>
    <ligand>
        <name>Mg(2+)</name>
        <dbReference type="ChEBI" id="CHEBI:18420"/>
        <label>3</label>
    </ligand>
</feature>
<evidence type="ECO:0000256" key="2">
    <source>
        <dbReference type="HAMAP-Rule" id="MF_02128"/>
    </source>
</evidence>
<dbReference type="Pfam" id="PF00586">
    <property type="entry name" value="AIRS"/>
    <property type="match status" value="1"/>
</dbReference>
<keyword evidence="2" id="KW-0067">ATP-binding</keyword>
<feature type="binding site" evidence="2">
    <location>
        <position position="58"/>
    </location>
    <ligand>
        <name>Mg(2+)</name>
        <dbReference type="ChEBI" id="CHEBI:18420"/>
        <label>2</label>
    </ligand>
</feature>
<keyword evidence="2 5" id="KW-0808">Transferase</keyword>
<comment type="catalytic activity">
    <reaction evidence="2">
        <text>thiamine phosphate + ATP = thiamine diphosphate + ADP</text>
        <dbReference type="Rhea" id="RHEA:15913"/>
        <dbReference type="ChEBI" id="CHEBI:30616"/>
        <dbReference type="ChEBI" id="CHEBI:37575"/>
        <dbReference type="ChEBI" id="CHEBI:58937"/>
        <dbReference type="ChEBI" id="CHEBI:456216"/>
        <dbReference type="EC" id="2.7.4.16"/>
    </reaction>
</comment>
<comment type="similarity">
    <text evidence="2">Belongs to the thiamine-monophosphate kinase family.</text>
</comment>
<evidence type="ECO:0000256" key="1">
    <source>
        <dbReference type="ARBA" id="ARBA00022977"/>
    </source>
</evidence>
<dbReference type="HAMAP" id="MF_02128">
    <property type="entry name" value="TMP_kinase"/>
    <property type="match status" value="1"/>
</dbReference>
<dbReference type="Pfam" id="PF02769">
    <property type="entry name" value="AIRS_C"/>
    <property type="match status" value="1"/>
</dbReference>
<sequence length="343" mass="34316">MTDDGRTVREVGEFGLIAALRAALPPATVADPSLVLGIGDDAALWTPTPGETLVVTADGLSEGVHFRLDWTDWTSLGHKAMAVNLSDLAAMGAVPRLVTLTLGLRGSERVADLEDLYRGAGALAAAHGVLVAGGDVVASPAGLALHVTALGETRAGRALTRGGARAGDLVAVSGALGAAAAGLRLLQAGSGRPRATTADLLLAAHLRPRPRVVLGGLLLDHGASAAMDLSDGLFGDLPKLLAASGVAARLDAAAIPIPAAVRALFPADWFALGTRGGEDYELLFTIAPDAFGPLRGAAAAIGATLTAIGDVVPVGDSRPSLLLLDANGTESAVAAGAFDHFAG</sequence>
<feature type="binding site" evidence="2">
    <location>
        <position position="278"/>
    </location>
    <ligand>
        <name>substrate</name>
    </ligand>
</feature>
<feature type="binding site" evidence="2">
    <location>
        <position position="58"/>
    </location>
    <ligand>
        <name>Mg(2+)</name>
        <dbReference type="ChEBI" id="CHEBI:18420"/>
        <label>1</label>
    </ligand>
</feature>
<gene>
    <name evidence="2" type="primary">thiL</name>
    <name evidence="5" type="ORF">AVDCRST_MAG73-3469</name>
</gene>
<keyword evidence="2 5" id="KW-0418">Kinase</keyword>
<feature type="binding site" evidence="2">
    <location>
        <position position="161"/>
    </location>
    <ligand>
        <name>ATP</name>
        <dbReference type="ChEBI" id="CHEBI:30616"/>
    </ligand>
</feature>
<dbReference type="InterPro" id="IPR016188">
    <property type="entry name" value="PurM-like_N"/>
</dbReference>
<dbReference type="Gene3D" id="3.30.1330.10">
    <property type="entry name" value="PurM-like, N-terminal domain"/>
    <property type="match status" value="1"/>
</dbReference>
<dbReference type="SUPFAM" id="SSF55326">
    <property type="entry name" value="PurM N-terminal domain-like"/>
    <property type="match status" value="1"/>
</dbReference>
<evidence type="ECO:0000313" key="5">
    <source>
        <dbReference type="EMBL" id="CAA9558288.1"/>
    </source>
</evidence>
<dbReference type="GO" id="GO:0000287">
    <property type="term" value="F:magnesium ion binding"/>
    <property type="evidence" value="ECO:0007669"/>
    <property type="project" value="UniProtKB-UniRule"/>
</dbReference>
<feature type="binding site" evidence="2">
    <location>
        <position position="117"/>
    </location>
    <ligand>
        <name>ATP</name>
        <dbReference type="ChEBI" id="CHEBI:30616"/>
    </ligand>
</feature>
<feature type="binding site" evidence="2">
    <location>
        <position position="65"/>
    </location>
    <ligand>
        <name>substrate</name>
    </ligand>
</feature>
<dbReference type="GO" id="GO:0009229">
    <property type="term" value="P:thiamine diphosphate biosynthetic process"/>
    <property type="evidence" value="ECO:0007669"/>
    <property type="project" value="UniProtKB-UniRule"/>
</dbReference>
<feature type="binding site" evidence="2">
    <location>
        <position position="228"/>
    </location>
    <ligand>
        <name>Mg(2+)</name>
        <dbReference type="ChEBI" id="CHEBI:18420"/>
        <label>3</label>
    </ligand>
</feature>
<dbReference type="GO" id="GO:0009228">
    <property type="term" value="P:thiamine biosynthetic process"/>
    <property type="evidence" value="ECO:0007669"/>
    <property type="project" value="UniProtKB-KW"/>
</dbReference>
<dbReference type="PIRSF" id="PIRSF005303">
    <property type="entry name" value="Thiam_monoph_kin"/>
    <property type="match status" value="1"/>
</dbReference>
<proteinExistence type="inferred from homology"/>
<accession>A0A6J4UU81</accession>
<keyword evidence="2" id="KW-0479">Metal-binding</keyword>
<dbReference type="EMBL" id="CADCWE010000229">
    <property type="protein sequence ID" value="CAA9558288.1"/>
    <property type="molecule type" value="Genomic_DNA"/>
</dbReference>
<comment type="caution">
    <text evidence="2">Lacks conserved residue(s) required for the propagation of feature annotation.</text>
</comment>
<dbReference type="SUPFAM" id="SSF56042">
    <property type="entry name" value="PurM C-terminal domain-like"/>
    <property type="match status" value="1"/>
</dbReference>
<dbReference type="AlphaFoldDB" id="A0A6J4UU81"/>
<feature type="domain" description="PurM-like N-terminal" evidence="3">
    <location>
        <begin position="39"/>
        <end position="152"/>
    </location>
</feature>
<dbReference type="PANTHER" id="PTHR30270:SF0">
    <property type="entry name" value="THIAMINE-MONOPHOSPHATE KINASE"/>
    <property type="match status" value="1"/>
</dbReference>
<keyword evidence="1 2" id="KW-0784">Thiamine biosynthesis</keyword>
<dbReference type="EC" id="2.7.4.16" evidence="2"/>
<comment type="pathway">
    <text evidence="2">Cofactor biosynthesis; thiamine diphosphate biosynthesis; thiamine diphosphate from thiamine phosphate: step 1/1.</text>
</comment>
<keyword evidence="2" id="KW-0460">Magnesium</keyword>